<dbReference type="Proteomes" id="UP000271974">
    <property type="component" value="Unassembled WGS sequence"/>
</dbReference>
<dbReference type="AlphaFoldDB" id="A0A433U823"/>
<dbReference type="InterPro" id="IPR024571">
    <property type="entry name" value="ERAP1-like_C_dom"/>
</dbReference>
<comment type="caution">
    <text evidence="3">The sequence shown here is derived from an EMBL/GenBank/DDBJ whole genome shotgun (WGS) entry which is preliminary data.</text>
</comment>
<dbReference type="GO" id="GO:0016020">
    <property type="term" value="C:membrane"/>
    <property type="evidence" value="ECO:0007669"/>
    <property type="project" value="TreeGrafter"/>
</dbReference>
<evidence type="ECO:0000313" key="4">
    <source>
        <dbReference type="Proteomes" id="UP000271974"/>
    </source>
</evidence>
<comment type="similarity">
    <text evidence="1">Belongs to the peptidase M1 family.</text>
</comment>
<dbReference type="Pfam" id="PF11838">
    <property type="entry name" value="ERAP1_C"/>
    <property type="match status" value="1"/>
</dbReference>
<dbReference type="EMBL" id="RQTK01000044">
    <property type="protein sequence ID" value="RUS89956.1"/>
    <property type="molecule type" value="Genomic_DNA"/>
</dbReference>
<dbReference type="GO" id="GO:0008270">
    <property type="term" value="F:zinc ion binding"/>
    <property type="evidence" value="ECO:0007669"/>
    <property type="project" value="TreeGrafter"/>
</dbReference>
<evidence type="ECO:0000259" key="2">
    <source>
        <dbReference type="Pfam" id="PF11838"/>
    </source>
</evidence>
<evidence type="ECO:0000256" key="1">
    <source>
        <dbReference type="ARBA" id="ARBA00010136"/>
    </source>
</evidence>
<evidence type="ECO:0000313" key="3">
    <source>
        <dbReference type="EMBL" id="RUS89956.1"/>
    </source>
</evidence>
<dbReference type="GO" id="GO:0043171">
    <property type="term" value="P:peptide catabolic process"/>
    <property type="evidence" value="ECO:0007669"/>
    <property type="project" value="TreeGrafter"/>
</dbReference>
<dbReference type="GO" id="GO:0005615">
    <property type="term" value="C:extracellular space"/>
    <property type="evidence" value="ECO:0007669"/>
    <property type="project" value="TreeGrafter"/>
</dbReference>
<dbReference type="GO" id="GO:0005737">
    <property type="term" value="C:cytoplasm"/>
    <property type="evidence" value="ECO:0007669"/>
    <property type="project" value="TreeGrafter"/>
</dbReference>
<keyword evidence="4" id="KW-1185">Reference proteome</keyword>
<reference evidence="3 4" key="1">
    <citation type="submission" date="2019-01" db="EMBL/GenBank/DDBJ databases">
        <title>A draft genome assembly of the solar-powered sea slug Elysia chlorotica.</title>
        <authorList>
            <person name="Cai H."/>
            <person name="Li Q."/>
            <person name="Fang X."/>
            <person name="Li J."/>
            <person name="Curtis N.E."/>
            <person name="Altenburger A."/>
            <person name="Shibata T."/>
            <person name="Feng M."/>
            <person name="Maeda T."/>
            <person name="Schwartz J.A."/>
            <person name="Shigenobu S."/>
            <person name="Lundholm N."/>
            <person name="Nishiyama T."/>
            <person name="Yang H."/>
            <person name="Hasebe M."/>
            <person name="Li S."/>
            <person name="Pierce S.K."/>
            <person name="Wang J."/>
        </authorList>
    </citation>
    <scope>NUCLEOTIDE SEQUENCE [LARGE SCALE GENOMIC DNA]</scope>
    <source>
        <strain evidence="3">EC2010</strain>
        <tissue evidence="3">Whole organism of an adult</tissue>
    </source>
</reference>
<dbReference type="PANTHER" id="PTHR11533:SF294">
    <property type="entry name" value="THYROTROPIN-RELEASING HORMONE-DEGRADING ECTOENZYME"/>
    <property type="match status" value="1"/>
</dbReference>
<dbReference type="Gene3D" id="1.25.50.20">
    <property type="match status" value="1"/>
</dbReference>
<dbReference type="STRING" id="188477.A0A433U823"/>
<organism evidence="3 4">
    <name type="scientific">Elysia chlorotica</name>
    <name type="common">Eastern emerald elysia</name>
    <name type="synonym">Sea slug</name>
    <dbReference type="NCBI Taxonomy" id="188477"/>
    <lineage>
        <taxon>Eukaryota</taxon>
        <taxon>Metazoa</taxon>
        <taxon>Spiralia</taxon>
        <taxon>Lophotrochozoa</taxon>
        <taxon>Mollusca</taxon>
        <taxon>Gastropoda</taxon>
        <taxon>Heterobranchia</taxon>
        <taxon>Euthyneura</taxon>
        <taxon>Panpulmonata</taxon>
        <taxon>Sacoglossa</taxon>
        <taxon>Placobranchoidea</taxon>
        <taxon>Plakobranchidae</taxon>
        <taxon>Elysia</taxon>
    </lineage>
</organism>
<dbReference type="GO" id="GO:0070006">
    <property type="term" value="F:metalloaminopeptidase activity"/>
    <property type="evidence" value="ECO:0007669"/>
    <property type="project" value="TreeGrafter"/>
</dbReference>
<sequence>MDKPENNPIDVDLKSIVYCNAIRNGGWDEWKFGLEMYKQAQVASEKEELFIALTCASESWILKYYLELTLEENSPIRLQDLDYVIRYVSGQTVGRPLAWQFIRARYTELEKKWETNPGSLATLIERVTGSFNTQFELEELQHFLDTKARKLAESQPAIRRAVSQVQANIQWMARSRPVLESFLRGSGFLQ</sequence>
<gene>
    <name evidence="3" type="ORF">EGW08_002308</name>
</gene>
<accession>A0A433U823</accession>
<dbReference type="GO" id="GO:0006508">
    <property type="term" value="P:proteolysis"/>
    <property type="evidence" value="ECO:0007669"/>
    <property type="project" value="TreeGrafter"/>
</dbReference>
<name>A0A433U823_ELYCH</name>
<dbReference type="OrthoDB" id="510539at2759"/>
<dbReference type="PANTHER" id="PTHR11533">
    <property type="entry name" value="PROTEASE M1 ZINC METALLOPROTEASE"/>
    <property type="match status" value="1"/>
</dbReference>
<dbReference type="GO" id="GO:0042277">
    <property type="term" value="F:peptide binding"/>
    <property type="evidence" value="ECO:0007669"/>
    <property type="project" value="TreeGrafter"/>
</dbReference>
<proteinExistence type="inferred from homology"/>
<dbReference type="InterPro" id="IPR050344">
    <property type="entry name" value="Peptidase_M1_aminopeptidases"/>
</dbReference>
<protein>
    <recommendedName>
        <fullName evidence="2">ERAP1-like C-terminal domain-containing protein</fullName>
    </recommendedName>
</protein>
<feature type="domain" description="ERAP1-like C-terminal" evidence="2">
    <location>
        <begin position="3"/>
        <end position="169"/>
    </location>
</feature>